<dbReference type="Pfam" id="PF14559">
    <property type="entry name" value="TPR_19"/>
    <property type="match status" value="1"/>
</dbReference>
<evidence type="ECO:0000313" key="3">
    <source>
        <dbReference type="Proteomes" id="UP000283993"/>
    </source>
</evidence>
<evidence type="ECO:0000313" key="2">
    <source>
        <dbReference type="EMBL" id="ROO24638.1"/>
    </source>
</evidence>
<keyword evidence="3" id="KW-1185">Reference proteome</keyword>
<reference evidence="2 3" key="1">
    <citation type="submission" date="2013-10" db="EMBL/GenBank/DDBJ databases">
        <title>Salinisphaera orenii MK-B5 Genome Sequencing.</title>
        <authorList>
            <person name="Lai Q."/>
            <person name="Li C."/>
            <person name="Shao Z."/>
        </authorList>
    </citation>
    <scope>NUCLEOTIDE SEQUENCE [LARGE SCALE GENOMIC DNA]</scope>
    <source>
        <strain evidence="2 3">MK-B5</strain>
    </source>
</reference>
<dbReference type="InterPro" id="IPR019734">
    <property type="entry name" value="TPR_rpt"/>
</dbReference>
<dbReference type="AlphaFoldDB" id="A0A423PGB4"/>
<dbReference type="Gene3D" id="1.25.40.10">
    <property type="entry name" value="Tetratricopeptide repeat domain"/>
    <property type="match status" value="1"/>
</dbReference>
<gene>
    <name evidence="2" type="ORF">SAOR_13935</name>
</gene>
<comment type="caution">
    <text evidence="2">The sequence shown here is derived from an EMBL/GenBank/DDBJ whole genome shotgun (WGS) entry which is preliminary data.</text>
</comment>
<dbReference type="RefSeq" id="WP_123631966.1">
    <property type="nucleotide sequence ID" value="NZ_AYKH01000041.1"/>
</dbReference>
<evidence type="ECO:0000256" key="1">
    <source>
        <dbReference type="PROSITE-ProRule" id="PRU00339"/>
    </source>
</evidence>
<proteinExistence type="predicted"/>
<dbReference type="EMBL" id="AYKH01000041">
    <property type="protein sequence ID" value="ROO24638.1"/>
    <property type="molecule type" value="Genomic_DNA"/>
</dbReference>
<feature type="repeat" description="TPR" evidence="1">
    <location>
        <begin position="52"/>
        <end position="85"/>
    </location>
</feature>
<keyword evidence="1" id="KW-0802">TPR repeat</keyword>
<dbReference type="PROSITE" id="PS50005">
    <property type="entry name" value="TPR"/>
    <property type="match status" value="1"/>
</dbReference>
<sequence>MGMRDQLEDMLAAGRDGALLRFSLGELLYQAGETGPAITHLAEAVAQDPQYSAAWKLYGRALLEHGDTDAAIDALERGIAVAEDRGDNQAAKEMRVFLKRARRRDSEGRN</sequence>
<dbReference type="Proteomes" id="UP000283993">
    <property type="component" value="Unassembled WGS sequence"/>
</dbReference>
<protein>
    <submittedName>
        <fullName evidence="2">Uncharacterized protein</fullName>
    </submittedName>
</protein>
<dbReference type="SMART" id="SM00028">
    <property type="entry name" value="TPR"/>
    <property type="match status" value="2"/>
</dbReference>
<dbReference type="InterPro" id="IPR011990">
    <property type="entry name" value="TPR-like_helical_dom_sf"/>
</dbReference>
<name>A0A423PGB4_9GAMM</name>
<accession>A0A423PGB4</accession>
<dbReference type="SUPFAM" id="SSF48452">
    <property type="entry name" value="TPR-like"/>
    <property type="match status" value="1"/>
</dbReference>
<organism evidence="2 3">
    <name type="scientific">Salinisphaera orenii MK-B5</name>
    <dbReference type="NCBI Taxonomy" id="856730"/>
    <lineage>
        <taxon>Bacteria</taxon>
        <taxon>Pseudomonadati</taxon>
        <taxon>Pseudomonadota</taxon>
        <taxon>Gammaproteobacteria</taxon>
        <taxon>Salinisphaerales</taxon>
        <taxon>Salinisphaeraceae</taxon>
        <taxon>Salinisphaera</taxon>
    </lineage>
</organism>